<dbReference type="Gene3D" id="1.10.30.50">
    <property type="match status" value="1"/>
</dbReference>
<dbReference type="GO" id="GO:0003676">
    <property type="term" value="F:nucleic acid binding"/>
    <property type="evidence" value="ECO:0007669"/>
    <property type="project" value="InterPro"/>
</dbReference>
<dbReference type="CDD" id="cd00085">
    <property type="entry name" value="HNHc"/>
    <property type="match status" value="1"/>
</dbReference>
<dbReference type="Pfam" id="PF01844">
    <property type="entry name" value="HNH"/>
    <property type="match status" value="1"/>
</dbReference>
<sequence>MKFEILIIVITGFLVMNTYHEGKYYTKLLSFKKYYKMGAICFSALCFYLFIKKDPTKSRNLVRHTSEFIKYMPMDRQTSGILNPILDFTAKKYGNDRGNDRGHRDQRIRTSGGHEDVARGEIPTRKKRSVSETKKKYVASKQNWNCGHCKNQLSAWFEVDHIMSLENGGTNEVDNLVALCRECHGEKTAMEHL</sequence>
<accession>A0A6C0BYA6</accession>
<feature type="transmembrane region" description="Helical" evidence="2">
    <location>
        <begin position="5"/>
        <end position="22"/>
    </location>
</feature>
<organism evidence="4">
    <name type="scientific">viral metagenome</name>
    <dbReference type="NCBI Taxonomy" id="1070528"/>
    <lineage>
        <taxon>unclassified sequences</taxon>
        <taxon>metagenomes</taxon>
        <taxon>organismal metagenomes</taxon>
    </lineage>
</organism>
<dbReference type="GO" id="GO:0008270">
    <property type="term" value="F:zinc ion binding"/>
    <property type="evidence" value="ECO:0007669"/>
    <property type="project" value="InterPro"/>
</dbReference>
<evidence type="ECO:0000259" key="3">
    <source>
        <dbReference type="SMART" id="SM00507"/>
    </source>
</evidence>
<reference evidence="4" key="1">
    <citation type="journal article" date="2020" name="Nature">
        <title>Giant virus diversity and host interactions through global metagenomics.</title>
        <authorList>
            <person name="Schulz F."/>
            <person name="Roux S."/>
            <person name="Paez-Espino D."/>
            <person name="Jungbluth S."/>
            <person name="Walsh D.A."/>
            <person name="Denef V.J."/>
            <person name="McMahon K.D."/>
            <person name="Konstantinidis K.T."/>
            <person name="Eloe-Fadrosh E.A."/>
            <person name="Kyrpides N.C."/>
            <person name="Woyke T."/>
        </authorList>
    </citation>
    <scope>NUCLEOTIDE SEQUENCE</scope>
    <source>
        <strain evidence="4">GVMAG-M-3300020166-18</strain>
    </source>
</reference>
<name>A0A6C0BYA6_9ZZZZ</name>
<dbReference type="InterPro" id="IPR003615">
    <property type="entry name" value="HNH_nuc"/>
</dbReference>
<dbReference type="EMBL" id="MN739271">
    <property type="protein sequence ID" value="QHS96529.1"/>
    <property type="molecule type" value="Genomic_DNA"/>
</dbReference>
<proteinExistence type="predicted"/>
<feature type="transmembrane region" description="Helical" evidence="2">
    <location>
        <begin position="34"/>
        <end position="51"/>
    </location>
</feature>
<keyword evidence="2" id="KW-0472">Membrane</keyword>
<keyword evidence="2" id="KW-0812">Transmembrane</keyword>
<dbReference type="AlphaFoldDB" id="A0A6C0BYA6"/>
<evidence type="ECO:0000313" key="4">
    <source>
        <dbReference type="EMBL" id="QHS96529.1"/>
    </source>
</evidence>
<keyword evidence="2" id="KW-1133">Transmembrane helix</keyword>
<evidence type="ECO:0000256" key="2">
    <source>
        <dbReference type="SAM" id="Phobius"/>
    </source>
</evidence>
<dbReference type="GO" id="GO:0004519">
    <property type="term" value="F:endonuclease activity"/>
    <property type="evidence" value="ECO:0007669"/>
    <property type="project" value="InterPro"/>
</dbReference>
<evidence type="ECO:0000256" key="1">
    <source>
        <dbReference type="SAM" id="MobiDB-lite"/>
    </source>
</evidence>
<feature type="domain" description="HNH nuclease" evidence="3">
    <location>
        <begin position="133"/>
        <end position="185"/>
    </location>
</feature>
<dbReference type="InterPro" id="IPR002711">
    <property type="entry name" value="HNH"/>
</dbReference>
<dbReference type="SMART" id="SM00507">
    <property type="entry name" value="HNHc"/>
    <property type="match status" value="1"/>
</dbReference>
<protein>
    <recommendedName>
        <fullName evidence="3">HNH nuclease domain-containing protein</fullName>
    </recommendedName>
</protein>
<feature type="region of interest" description="Disordered" evidence="1">
    <location>
        <begin position="96"/>
        <end position="117"/>
    </location>
</feature>